<dbReference type="InterPro" id="IPR013096">
    <property type="entry name" value="Cupin_2"/>
</dbReference>
<keyword evidence="4" id="KW-1185">Reference proteome</keyword>
<gene>
    <name evidence="3" type="ORF">C8N44_15112</name>
</gene>
<comment type="caution">
    <text evidence="3">The sequence shown here is derived from an EMBL/GenBank/DDBJ whole genome shotgun (WGS) entry which is preliminary data.</text>
</comment>
<sequence length="87" mass="9583">MPKIPASAWRDHEAAPHPVSGQTDGPYSEMPLGDLVGLTQYGVHLERLPPGSRSSHRHWHEEEDEFVYLLSGELVLIEEGEVALVAG</sequence>
<dbReference type="EMBL" id="QBKN01000051">
    <property type="protein sequence ID" value="PTX37387.1"/>
    <property type="molecule type" value="Genomic_DNA"/>
</dbReference>
<name>A0A2T6A0R3_9RHOB</name>
<evidence type="ECO:0000313" key="3">
    <source>
        <dbReference type="EMBL" id="PTX37387.1"/>
    </source>
</evidence>
<dbReference type="AlphaFoldDB" id="A0A2T6A0R3"/>
<reference evidence="3 4" key="1">
    <citation type="submission" date="2018-04" db="EMBL/GenBank/DDBJ databases">
        <title>Genomic Encyclopedia of Archaeal and Bacterial Type Strains, Phase II (KMG-II): from individual species to whole genera.</title>
        <authorList>
            <person name="Goeker M."/>
        </authorList>
    </citation>
    <scope>NUCLEOTIDE SEQUENCE [LARGE SCALE GENOMIC DNA]</scope>
    <source>
        <strain evidence="3 4">DSM 29329</strain>
    </source>
</reference>
<dbReference type="Gene3D" id="2.60.120.10">
    <property type="entry name" value="Jelly Rolls"/>
    <property type="match status" value="1"/>
</dbReference>
<organism evidence="3 4">
    <name type="scientific">Allosediminivita pacifica</name>
    <dbReference type="NCBI Taxonomy" id="1267769"/>
    <lineage>
        <taxon>Bacteria</taxon>
        <taxon>Pseudomonadati</taxon>
        <taxon>Pseudomonadota</taxon>
        <taxon>Alphaproteobacteria</taxon>
        <taxon>Rhodobacterales</taxon>
        <taxon>Paracoccaceae</taxon>
        <taxon>Allosediminivita</taxon>
    </lineage>
</organism>
<dbReference type="InterPro" id="IPR014710">
    <property type="entry name" value="RmlC-like_jellyroll"/>
</dbReference>
<dbReference type="RefSeq" id="WP_244641181.1">
    <property type="nucleotide sequence ID" value="NZ_BMEZ01000051.1"/>
</dbReference>
<accession>A0A2T6A0R3</accession>
<dbReference type="Proteomes" id="UP000244069">
    <property type="component" value="Unassembled WGS sequence"/>
</dbReference>
<feature type="domain" description="Cupin type-2" evidence="2">
    <location>
        <begin position="45"/>
        <end position="83"/>
    </location>
</feature>
<dbReference type="Pfam" id="PF07883">
    <property type="entry name" value="Cupin_2"/>
    <property type="match status" value="1"/>
</dbReference>
<evidence type="ECO:0000256" key="1">
    <source>
        <dbReference type="SAM" id="MobiDB-lite"/>
    </source>
</evidence>
<proteinExistence type="predicted"/>
<evidence type="ECO:0000313" key="4">
    <source>
        <dbReference type="Proteomes" id="UP000244069"/>
    </source>
</evidence>
<feature type="region of interest" description="Disordered" evidence="1">
    <location>
        <begin position="1"/>
        <end position="31"/>
    </location>
</feature>
<dbReference type="SUPFAM" id="SSF51182">
    <property type="entry name" value="RmlC-like cupins"/>
    <property type="match status" value="1"/>
</dbReference>
<evidence type="ECO:0000259" key="2">
    <source>
        <dbReference type="Pfam" id="PF07883"/>
    </source>
</evidence>
<protein>
    <recommendedName>
        <fullName evidence="2">Cupin type-2 domain-containing protein</fullName>
    </recommendedName>
</protein>
<dbReference type="InterPro" id="IPR011051">
    <property type="entry name" value="RmlC_Cupin_sf"/>
</dbReference>